<dbReference type="InterPro" id="IPR036779">
    <property type="entry name" value="LysM_dom_sf"/>
</dbReference>
<dbReference type="RefSeq" id="WP_253063192.1">
    <property type="nucleotide sequence ID" value="NZ_JAMXWM010000019.1"/>
</dbReference>
<comment type="similarity">
    <text evidence="1">Belongs to the peptidase C40 family.</text>
</comment>
<evidence type="ECO:0000313" key="10">
    <source>
        <dbReference type="EMBL" id="MFD2692973.1"/>
    </source>
</evidence>
<evidence type="ECO:0000256" key="1">
    <source>
        <dbReference type="ARBA" id="ARBA00007074"/>
    </source>
</evidence>
<evidence type="ECO:0000259" key="9">
    <source>
        <dbReference type="PROSITE" id="PS51935"/>
    </source>
</evidence>
<keyword evidence="2" id="KW-0645">Protease</keyword>
<comment type="caution">
    <text evidence="10">The sequence shown here is derived from an EMBL/GenBank/DDBJ whole genome shotgun (WGS) entry which is preliminary data.</text>
</comment>
<dbReference type="SMART" id="SM00257">
    <property type="entry name" value="LysM"/>
    <property type="match status" value="2"/>
</dbReference>
<sequence length="314" mass="34804">MKKPIIPIALASGVVLSGTLTSQIAFAEDSVVLAKKELNRPYQWGQNDCSGFTKKVFGKLGIDLPHSSVQQARFGTRVSKSNLKPGDLVFFNTSGEGISHVGIYVGGGWMISSENKKTGVRETQIFGAGPASYWEPRFVTGRRLQRKAFGSVKTYVHAKADNTSLDLSAKKSEQSLGNLLERSHAKSMNDTIYTVKTGDTLSEISQHVSVPISELKALNQLSSDLIIPGQKLRYKAPHDTPKFPFSEKDSAMNNKAMEDQSDERIKSRNADAFWSILARHGIFLTKFQKINQKETIRIFPGQKLYLQYEAMGNN</sequence>
<evidence type="ECO:0000256" key="3">
    <source>
        <dbReference type="ARBA" id="ARBA00022729"/>
    </source>
</evidence>
<dbReference type="SUPFAM" id="SSF54001">
    <property type="entry name" value="Cysteine proteinases"/>
    <property type="match status" value="1"/>
</dbReference>
<gene>
    <name evidence="10" type="ORF">ACFSUE_04910</name>
</gene>
<feature type="domain" description="NlpC/P60" evidence="9">
    <location>
        <begin position="8"/>
        <end position="145"/>
    </location>
</feature>
<dbReference type="CDD" id="cd00118">
    <property type="entry name" value="LysM"/>
    <property type="match status" value="1"/>
</dbReference>
<proteinExistence type="inferred from homology"/>
<evidence type="ECO:0000259" key="8">
    <source>
        <dbReference type="PROSITE" id="PS51782"/>
    </source>
</evidence>
<feature type="chain" id="PRO_5047463194" evidence="7">
    <location>
        <begin position="28"/>
        <end position="314"/>
    </location>
</feature>
<protein>
    <submittedName>
        <fullName evidence="10">NlpC/P60 family protein</fullName>
    </submittedName>
</protein>
<dbReference type="Gene3D" id="3.10.350.10">
    <property type="entry name" value="LysM domain"/>
    <property type="match status" value="1"/>
</dbReference>
<name>A0ABW5S0I4_9BACL</name>
<organism evidence="10 11">
    <name type="scientific">Sporolactobacillus shoreicorticis</name>
    <dbReference type="NCBI Taxonomy" id="1923877"/>
    <lineage>
        <taxon>Bacteria</taxon>
        <taxon>Bacillati</taxon>
        <taxon>Bacillota</taxon>
        <taxon>Bacilli</taxon>
        <taxon>Bacillales</taxon>
        <taxon>Sporolactobacillaceae</taxon>
        <taxon>Sporolactobacillus</taxon>
    </lineage>
</organism>
<evidence type="ECO:0000256" key="6">
    <source>
        <dbReference type="ARBA" id="ARBA00022807"/>
    </source>
</evidence>
<dbReference type="InterPro" id="IPR051202">
    <property type="entry name" value="Peptidase_C40"/>
</dbReference>
<dbReference type="Proteomes" id="UP001597399">
    <property type="component" value="Unassembled WGS sequence"/>
</dbReference>
<evidence type="ECO:0000256" key="2">
    <source>
        <dbReference type="ARBA" id="ARBA00022670"/>
    </source>
</evidence>
<feature type="domain" description="LysM" evidence="8">
    <location>
        <begin position="191"/>
        <end position="234"/>
    </location>
</feature>
<feature type="signal peptide" evidence="7">
    <location>
        <begin position="1"/>
        <end position="27"/>
    </location>
</feature>
<dbReference type="PANTHER" id="PTHR47053">
    <property type="entry name" value="MUREIN DD-ENDOPEPTIDASE MEPH-RELATED"/>
    <property type="match status" value="1"/>
</dbReference>
<dbReference type="Pfam" id="PF00877">
    <property type="entry name" value="NLPC_P60"/>
    <property type="match status" value="1"/>
</dbReference>
<dbReference type="InterPro" id="IPR038765">
    <property type="entry name" value="Papain-like_cys_pep_sf"/>
</dbReference>
<evidence type="ECO:0000313" key="11">
    <source>
        <dbReference type="Proteomes" id="UP001597399"/>
    </source>
</evidence>
<keyword evidence="11" id="KW-1185">Reference proteome</keyword>
<evidence type="ECO:0000256" key="4">
    <source>
        <dbReference type="ARBA" id="ARBA00022737"/>
    </source>
</evidence>
<dbReference type="EMBL" id="JBHUMQ010000013">
    <property type="protein sequence ID" value="MFD2692973.1"/>
    <property type="molecule type" value="Genomic_DNA"/>
</dbReference>
<reference evidence="11" key="1">
    <citation type="journal article" date="2019" name="Int. J. Syst. Evol. Microbiol.">
        <title>The Global Catalogue of Microorganisms (GCM) 10K type strain sequencing project: providing services to taxonomists for standard genome sequencing and annotation.</title>
        <authorList>
            <consortium name="The Broad Institute Genomics Platform"/>
            <consortium name="The Broad Institute Genome Sequencing Center for Infectious Disease"/>
            <person name="Wu L."/>
            <person name="Ma J."/>
        </authorList>
    </citation>
    <scope>NUCLEOTIDE SEQUENCE [LARGE SCALE GENOMIC DNA]</scope>
    <source>
        <strain evidence="11">TISTR 2466</strain>
    </source>
</reference>
<accession>A0ABW5S0I4</accession>
<evidence type="ECO:0000256" key="5">
    <source>
        <dbReference type="ARBA" id="ARBA00022801"/>
    </source>
</evidence>
<dbReference type="Gene3D" id="3.90.1720.10">
    <property type="entry name" value="endopeptidase domain like (from Nostoc punctiforme)"/>
    <property type="match status" value="1"/>
</dbReference>
<dbReference type="Pfam" id="PF01476">
    <property type="entry name" value="LysM"/>
    <property type="match status" value="2"/>
</dbReference>
<dbReference type="SUPFAM" id="SSF54106">
    <property type="entry name" value="LysM domain"/>
    <property type="match status" value="1"/>
</dbReference>
<keyword evidence="5" id="KW-0378">Hydrolase</keyword>
<dbReference type="PANTHER" id="PTHR47053:SF1">
    <property type="entry name" value="MUREIN DD-ENDOPEPTIDASE MEPH-RELATED"/>
    <property type="match status" value="1"/>
</dbReference>
<keyword evidence="6" id="KW-0788">Thiol protease</keyword>
<dbReference type="InterPro" id="IPR000064">
    <property type="entry name" value="NLP_P60_dom"/>
</dbReference>
<dbReference type="PROSITE" id="PS51782">
    <property type="entry name" value="LYSM"/>
    <property type="match status" value="1"/>
</dbReference>
<dbReference type="PROSITE" id="PS51935">
    <property type="entry name" value="NLPC_P60"/>
    <property type="match status" value="1"/>
</dbReference>
<keyword evidence="4" id="KW-0677">Repeat</keyword>
<evidence type="ECO:0000256" key="7">
    <source>
        <dbReference type="SAM" id="SignalP"/>
    </source>
</evidence>
<keyword evidence="3 7" id="KW-0732">Signal</keyword>
<dbReference type="InterPro" id="IPR018392">
    <property type="entry name" value="LysM"/>
</dbReference>